<proteinExistence type="predicted"/>
<protein>
    <submittedName>
        <fullName evidence="2">DUF3592 domain-containing protein</fullName>
    </submittedName>
</protein>
<gene>
    <name evidence="2" type="ORF">HUO14_04540</name>
</gene>
<keyword evidence="3" id="KW-1185">Reference proteome</keyword>
<keyword evidence="1" id="KW-1133">Transmembrane helix</keyword>
<keyword evidence="1" id="KW-0472">Membrane</keyword>
<dbReference type="EMBL" id="JABWMH010000001">
    <property type="protein sequence ID" value="NVD27178.1"/>
    <property type="molecule type" value="Genomic_DNA"/>
</dbReference>
<sequence length="144" mass="16036">MRIIILPPISLFLFVGIAIGVDTWQFRNNSAAGTAEIISLRGEQKSTSGSDGPSRDYVTYYPTVRFTTGQGMEYEMETTQGLQPPIAAIGDRVPVRYSVNGNRAQVRLEFGAWWDWLLAGSITIISLVFFLCALFLTKRDVPEI</sequence>
<name>A0ABX2N0L8_9SPHN</name>
<feature type="transmembrane region" description="Helical" evidence="1">
    <location>
        <begin position="116"/>
        <end position="136"/>
    </location>
</feature>
<dbReference type="RefSeq" id="WP_176278653.1">
    <property type="nucleotide sequence ID" value="NZ_JABWMH010000001.1"/>
</dbReference>
<evidence type="ECO:0000313" key="2">
    <source>
        <dbReference type="EMBL" id="NVD27178.1"/>
    </source>
</evidence>
<accession>A0ABX2N0L8</accession>
<organism evidence="2 3">
    <name type="scientific">Parasphingorhabdus flavimaris</name>
    <dbReference type="NCBI Taxonomy" id="266812"/>
    <lineage>
        <taxon>Bacteria</taxon>
        <taxon>Pseudomonadati</taxon>
        <taxon>Pseudomonadota</taxon>
        <taxon>Alphaproteobacteria</taxon>
        <taxon>Sphingomonadales</taxon>
        <taxon>Sphingomonadaceae</taxon>
        <taxon>Parasphingorhabdus</taxon>
    </lineage>
</organism>
<dbReference type="Proteomes" id="UP000652427">
    <property type="component" value="Unassembled WGS sequence"/>
</dbReference>
<comment type="caution">
    <text evidence="2">The sequence shown here is derived from an EMBL/GenBank/DDBJ whole genome shotgun (WGS) entry which is preliminary data.</text>
</comment>
<evidence type="ECO:0000256" key="1">
    <source>
        <dbReference type="SAM" id="Phobius"/>
    </source>
</evidence>
<keyword evidence="1" id="KW-0812">Transmembrane</keyword>
<evidence type="ECO:0000313" key="3">
    <source>
        <dbReference type="Proteomes" id="UP000652427"/>
    </source>
</evidence>
<reference evidence="2 3" key="1">
    <citation type="submission" date="2020-06" db="EMBL/GenBank/DDBJ databases">
        <authorList>
            <person name="Kim S.-J."/>
            <person name="Park S.-J."/>
        </authorList>
    </citation>
    <scope>NUCLEOTIDE SEQUENCE [LARGE SCALE GENOMIC DNA]</scope>
    <source>
        <strain evidence="2 3">SW-151</strain>
    </source>
</reference>